<gene>
    <name evidence="3" type="ORF">PCL_08385</name>
</gene>
<dbReference type="Proteomes" id="UP000245956">
    <property type="component" value="Unassembled WGS sequence"/>
</dbReference>
<sequence>MANDYITAEDWLSLLDNTAEVEDFSGFTGFSGAVQHPSAGYNPPQSSNVAPPPPSAPTPPQDVPVPMEPQHRLLEPQQATYTKTQLHGVGDRMAAMETRLQEIIDRLSGLESAINNIAESLGADSWESSSDDDKASQSSSEYSEPKSETTSDGDVDIFNLEDLDGTDWEAQCHHAQFTDGQALLREIDALKAEKAQLLGRIGNLTNEIEKLREEHAQDDVLRQVVEDYKEALKNIMRYTLITVEDCRHADFVDTGTATVTANAEAGLAVVPGSVPRLGRHLMADGTVTPLSRRSRAQATTLRQLGSHPRTITQERQPTMSANGGHEPNDPSYTGKAAQARPTSRAVLSMPQSVEAAWQHERILAQSNSKMVQPRAAWGPSPTRTRPKDAVRRY</sequence>
<evidence type="ECO:0000256" key="2">
    <source>
        <dbReference type="SAM" id="MobiDB-lite"/>
    </source>
</evidence>
<feature type="region of interest" description="Disordered" evidence="2">
    <location>
        <begin position="123"/>
        <end position="157"/>
    </location>
</feature>
<comment type="caution">
    <text evidence="3">The sequence shown here is derived from an EMBL/GenBank/DDBJ whole genome shotgun (WGS) entry which is preliminary data.</text>
</comment>
<dbReference type="EMBL" id="LCWV01000041">
    <property type="protein sequence ID" value="PWI64934.1"/>
    <property type="molecule type" value="Genomic_DNA"/>
</dbReference>
<evidence type="ECO:0000313" key="3">
    <source>
        <dbReference type="EMBL" id="PWI64934.1"/>
    </source>
</evidence>
<accession>A0A2U3DRR8</accession>
<dbReference type="AlphaFoldDB" id="A0A2U3DRR8"/>
<feature type="region of interest" description="Disordered" evidence="2">
    <location>
        <begin position="304"/>
        <end position="352"/>
    </location>
</feature>
<feature type="region of interest" description="Disordered" evidence="2">
    <location>
        <begin position="365"/>
        <end position="393"/>
    </location>
</feature>
<evidence type="ECO:0000313" key="4">
    <source>
        <dbReference type="Proteomes" id="UP000245956"/>
    </source>
</evidence>
<organism evidence="3 4">
    <name type="scientific">Purpureocillium lilacinum</name>
    <name type="common">Paecilomyces lilacinus</name>
    <dbReference type="NCBI Taxonomy" id="33203"/>
    <lineage>
        <taxon>Eukaryota</taxon>
        <taxon>Fungi</taxon>
        <taxon>Dikarya</taxon>
        <taxon>Ascomycota</taxon>
        <taxon>Pezizomycotina</taxon>
        <taxon>Sordariomycetes</taxon>
        <taxon>Hypocreomycetidae</taxon>
        <taxon>Hypocreales</taxon>
        <taxon>Ophiocordycipitaceae</taxon>
        <taxon>Purpureocillium</taxon>
    </lineage>
</organism>
<feature type="compositionally biased region" description="Polar residues" evidence="2">
    <location>
        <begin position="304"/>
        <end position="321"/>
    </location>
</feature>
<evidence type="ECO:0000256" key="1">
    <source>
        <dbReference type="SAM" id="Coils"/>
    </source>
</evidence>
<proteinExistence type="predicted"/>
<feature type="compositionally biased region" description="Pro residues" evidence="2">
    <location>
        <begin position="50"/>
        <end position="67"/>
    </location>
</feature>
<protein>
    <submittedName>
        <fullName evidence="3">Uncharacterized protein</fullName>
    </submittedName>
</protein>
<keyword evidence="1" id="KW-0175">Coiled coil</keyword>
<name>A0A2U3DRR8_PURLI</name>
<feature type="coiled-coil region" evidence="1">
    <location>
        <begin position="180"/>
        <end position="214"/>
    </location>
</feature>
<reference evidence="3 4" key="1">
    <citation type="journal article" date="2016" name="Front. Microbiol.">
        <title>Genome and transcriptome sequences reveal the specific parasitism of the nematophagous Purpureocillium lilacinum 36-1.</title>
        <authorList>
            <person name="Xie J."/>
            <person name="Li S."/>
            <person name="Mo C."/>
            <person name="Xiao X."/>
            <person name="Peng D."/>
            <person name="Wang G."/>
            <person name="Xiao Y."/>
        </authorList>
    </citation>
    <scope>NUCLEOTIDE SEQUENCE [LARGE SCALE GENOMIC DNA]</scope>
    <source>
        <strain evidence="3 4">36-1</strain>
    </source>
</reference>
<feature type="region of interest" description="Disordered" evidence="2">
    <location>
        <begin position="27"/>
        <end position="67"/>
    </location>
</feature>